<keyword evidence="6 16" id="KW-0378">Hydrolase</keyword>
<comment type="function">
    <text evidence="12">Glucanases play a role in cell expansion during growth, in cell-cell fusion during mating, and in spore release during sporulation. This enzyme may be involved in beta-glucan degradation. Active on laminarin and lichenan.</text>
</comment>
<comment type="catalytic activity">
    <reaction evidence="1">
        <text>Hydrolysis of (1-&gt;3)-beta-D-glucosidic linkages in (1-&gt;3)-beta-D-glucans.</text>
        <dbReference type="EC" id="3.2.1.39"/>
    </reaction>
</comment>
<accession>A0A4P9ZX54</accession>
<evidence type="ECO:0000256" key="3">
    <source>
        <dbReference type="ARBA" id="ARBA00008773"/>
    </source>
</evidence>
<dbReference type="GO" id="GO:0009986">
    <property type="term" value="C:cell surface"/>
    <property type="evidence" value="ECO:0007669"/>
    <property type="project" value="TreeGrafter"/>
</dbReference>
<reference evidence="17" key="1">
    <citation type="journal article" date="2018" name="Nat. Microbiol.">
        <title>Leveraging single-cell genomics to expand the fungal tree of life.</title>
        <authorList>
            <person name="Ahrendt S.R."/>
            <person name="Quandt C.A."/>
            <person name="Ciobanu D."/>
            <person name="Clum A."/>
            <person name="Salamov A."/>
            <person name="Andreopoulos B."/>
            <person name="Cheng J.F."/>
            <person name="Woyke T."/>
            <person name="Pelin A."/>
            <person name="Henrissat B."/>
            <person name="Reynolds N.K."/>
            <person name="Benny G.L."/>
            <person name="Smith M.E."/>
            <person name="James T.Y."/>
            <person name="Grigoriev I.V."/>
        </authorList>
    </citation>
    <scope>NUCLEOTIDE SEQUENCE [LARGE SCALE GENOMIC DNA]</scope>
    <source>
        <strain evidence="17">RSA 468</strain>
    </source>
</reference>
<dbReference type="Gene3D" id="3.20.20.80">
    <property type="entry name" value="Glycosidases"/>
    <property type="match status" value="2"/>
</dbReference>
<evidence type="ECO:0000256" key="14">
    <source>
        <dbReference type="ARBA" id="ARBA00043078"/>
    </source>
</evidence>
<proteinExistence type="inferred from homology"/>
<keyword evidence="11" id="KW-0624">Polysaccharide degradation</keyword>
<evidence type="ECO:0000256" key="8">
    <source>
        <dbReference type="ARBA" id="ARBA00023180"/>
    </source>
</evidence>
<protein>
    <recommendedName>
        <fullName evidence="4">glucan endo-1,3-beta-D-glucosidase</fullName>
        <ecNumber evidence="4">3.2.1.39</ecNumber>
    </recommendedName>
    <alternativeName>
        <fullName evidence="14">Endo-1,3-beta-glucanase btgC</fullName>
    </alternativeName>
    <alternativeName>
        <fullName evidence="13">Laminarinase btgC</fullName>
    </alternativeName>
</protein>
<sequence>MKLSSYLSPVTLCVLATFQLAQGCSALHGRSVPAPLPAAVTTTSNAPVASPPVTTDNTPAANPPATTISSYQGIQFHGVTYTPFDSSRQYFTEAQTLEHMKLASQMVKQVRLYSTDGNQIDVIFAALAKLNSNVKVIVGLWLKDTAARYDAEVAKFKELLAKYPGRISGVAVGNEMLHSGKGTREDLIARIQSLRGDSAVVAAKVPVGTFDVDTTWDASLANACDFIGVNIQPDFGTSLPQAVEYAQRFMDNYTGFVQRVAAYRGNKPIIVGEVGHATSDPAQFTQFANALSCKASQISYFYFELVNAGWKTATAGQPDESQFGILDTQNKSKIQGTIACSS</sequence>
<dbReference type="InterPro" id="IPR050732">
    <property type="entry name" value="Beta-glucan_modifiers"/>
</dbReference>
<evidence type="ECO:0000256" key="13">
    <source>
        <dbReference type="ARBA" id="ARBA00042373"/>
    </source>
</evidence>
<evidence type="ECO:0000256" key="9">
    <source>
        <dbReference type="ARBA" id="ARBA00023277"/>
    </source>
</evidence>
<comment type="subcellular location">
    <subcellularLocation>
        <location evidence="2">Cell membrane</location>
        <topology evidence="2">Single-pass type II membrane protein</topology>
    </subcellularLocation>
</comment>
<keyword evidence="7" id="KW-0472">Membrane</keyword>
<evidence type="ECO:0000256" key="4">
    <source>
        <dbReference type="ARBA" id="ARBA00012780"/>
    </source>
</evidence>
<dbReference type="EC" id="3.2.1.39" evidence="4"/>
<dbReference type="GO" id="GO:0005576">
    <property type="term" value="C:extracellular region"/>
    <property type="evidence" value="ECO:0007669"/>
    <property type="project" value="TreeGrafter"/>
</dbReference>
<evidence type="ECO:0000256" key="7">
    <source>
        <dbReference type="ARBA" id="ARBA00023136"/>
    </source>
</evidence>
<keyword evidence="15" id="KW-0732">Signal</keyword>
<evidence type="ECO:0000256" key="6">
    <source>
        <dbReference type="ARBA" id="ARBA00022801"/>
    </source>
</evidence>
<evidence type="ECO:0000256" key="11">
    <source>
        <dbReference type="ARBA" id="ARBA00023326"/>
    </source>
</evidence>
<evidence type="ECO:0000256" key="12">
    <source>
        <dbReference type="ARBA" id="ARBA00037649"/>
    </source>
</evidence>
<dbReference type="EMBL" id="ML002387">
    <property type="protein sequence ID" value="RKP38256.1"/>
    <property type="molecule type" value="Genomic_DNA"/>
</dbReference>
<dbReference type="SUPFAM" id="SSF51445">
    <property type="entry name" value="(Trans)glycosidases"/>
    <property type="match status" value="1"/>
</dbReference>
<evidence type="ECO:0000256" key="2">
    <source>
        <dbReference type="ARBA" id="ARBA00004401"/>
    </source>
</evidence>
<dbReference type="GO" id="GO:0009277">
    <property type="term" value="C:fungal-type cell wall"/>
    <property type="evidence" value="ECO:0007669"/>
    <property type="project" value="TreeGrafter"/>
</dbReference>
<dbReference type="PROSITE" id="PS51257">
    <property type="entry name" value="PROKAR_LIPOPROTEIN"/>
    <property type="match status" value="1"/>
</dbReference>
<feature type="signal peptide" evidence="15">
    <location>
        <begin position="1"/>
        <end position="26"/>
    </location>
</feature>
<dbReference type="Proteomes" id="UP000268162">
    <property type="component" value="Unassembled WGS sequence"/>
</dbReference>
<dbReference type="PANTHER" id="PTHR16631">
    <property type="entry name" value="GLUCAN 1,3-BETA-GLUCOSIDASE"/>
    <property type="match status" value="1"/>
</dbReference>
<dbReference type="PANTHER" id="PTHR16631:SF17">
    <property type="entry name" value="GLUCAN ENDO-1,3-BETA-GLUCOSIDASE BTGC"/>
    <property type="match status" value="1"/>
</dbReference>
<evidence type="ECO:0000256" key="15">
    <source>
        <dbReference type="SAM" id="SignalP"/>
    </source>
</evidence>
<dbReference type="GO" id="GO:0042973">
    <property type="term" value="F:glucan endo-1,3-beta-D-glucosidase activity"/>
    <property type="evidence" value="ECO:0007669"/>
    <property type="project" value="UniProtKB-EC"/>
</dbReference>
<dbReference type="GO" id="GO:0000272">
    <property type="term" value="P:polysaccharide catabolic process"/>
    <property type="evidence" value="ECO:0007669"/>
    <property type="project" value="UniProtKB-KW"/>
</dbReference>
<dbReference type="OrthoDB" id="77201at2759"/>
<name>A0A4P9ZX54_9FUNG</name>
<feature type="chain" id="PRO_5020550033" description="glucan endo-1,3-beta-D-glucosidase" evidence="15">
    <location>
        <begin position="27"/>
        <end position="342"/>
    </location>
</feature>
<keyword evidence="9" id="KW-0119">Carbohydrate metabolism</keyword>
<dbReference type="InterPro" id="IPR017853">
    <property type="entry name" value="GH"/>
</dbReference>
<evidence type="ECO:0000313" key="17">
    <source>
        <dbReference type="Proteomes" id="UP000268162"/>
    </source>
</evidence>
<keyword evidence="17" id="KW-1185">Reference proteome</keyword>
<gene>
    <name evidence="16" type="ORF">BJ085DRAFT_29124</name>
</gene>
<evidence type="ECO:0000256" key="5">
    <source>
        <dbReference type="ARBA" id="ARBA00022475"/>
    </source>
</evidence>
<evidence type="ECO:0000256" key="10">
    <source>
        <dbReference type="ARBA" id="ARBA00023316"/>
    </source>
</evidence>
<dbReference type="AlphaFoldDB" id="A0A4P9ZX54"/>
<keyword evidence="8" id="KW-0325">Glycoprotein</keyword>
<dbReference type="GO" id="GO:0005886">
    <property type="term" value="C:plasma membrane"/>
    <property type="evidence" value="ECO:0007669"/>
    <property type="project" value="UniProtKB-SubCell"/>
</dbReference>
<keyword evidence="10" id="KW-0961">Cell wall biogenesis/degradation</keyword>
<organism evidence="16 17">
    <name type="scientific">Dimargaris cristalligena</name>
    <dbReference type="NCBI Taxonomy" id="215637"/>
    <lineage>
        <taxon>Eukaryota</taxon>
        <taxon>Fungi</taxon>
        <taxon>Fungi incertae sedis</taxon>
        <taxon>Zoopagomycota</taxon>
        <taxon>Kickxellomycotina</taxon>
        <taxon>Dimargaritomycetes</taxon>
        <taxon>Dimargaritales</taxon>
        <taxon>Dimargaritaceae</taxon>
        <taxon>Dimargaris</taxon>
    </lineage>
</organism>
<comment type="similarity">
    <text evidence="3">Belongs to the glycosyl hydrolase 17 family.</text>
</comment>
<dbReference type="STRING" id="215637.A0A4P9ZX54"/>
<dbReference type="GO" id="GO:0071555">
    <property type="term" value="P:cell wall organization"/>
    <property type="evidence" value="ECO:0007669"/>
    <property type="project" value="UniProtKB-KW"/>
</dbReference>
<keyword evidence="5" id="KW-1003">Cell membrane</keyword>
<evidence type="ECO:0000313" key="16">
    <source>
        <dbReference type="EMBL" id="RKP38256.1"/>
    </source>
</evidence>
<evidence type="ECO:0000256" key="1">
    <source>
        <dbReference type="ARBA" id="ARBA00000382"/>
    </source>
</evidence>